<evidence type="ECO:0000313" key="3">
    <source>
        <dbReference type="Proteomes" id="UP000768524"/>
    </source>
</evidence>
<dbReference type="GO" id="GO:0016070">
    <property type="term" value="P:RNA metabolic process"/>
    <property type="evidence" value="ECO:0007669"/>
    <property type="project" value="InterPro"/>
</dbReference>
<dbReference type="InterPro" id="IPR014944">
    <property type="entry name" value="Toxin_SymE-like"/>
</dbReference>
<name>A0AAE3BHJ7_9GAMM</name>
<protein>
    <submittedName>
        <fullName evidence="2">Type I toxin-antitoxin system SymE family toxin</fullName>
    </submittedName>
</protein>
<dbReference type="GO" id="GO:0003723">
    <property type="term" value="F:RNA binding"/>
    <property type="evidence" value="ECO:0007669"/>
    <property type="project" value="InterPro"/>
</dbReference>
<dbReference type="Pfam" id="PF08845">
    <property type="entry name" value="SymE_toxin"/>
    <property type="match status" value="1"/>
</dbReference>
<accession>A0AAE3BHJ7</accession>
<reference evidence="2" key="1">
    <citation type="submission" date="2020-07" db="EMBL/GenBank/DDBJ databases">
        <title>A pangenomic view of the genus Pectobacterium provides insights into genome organization, phylogeny, and virulence.</title>
        <authorList>
            <person name="Jonkheer E."/>
            <person name="Brankovics B."/>
            <person name="Houwers I."/>
            <person name="Van Der Wolf J."/>
            <person name="Bonants P."/>
            <person name="Vreeburg R."/>
            <person name="Bollema R."/>
            <person name="De Haan J."/>
            <person name="Berke L."/>
            <person name="De Ridder D."/>
            <person name="Smit S."/>
            <person name="Van Der Lee T.A.J."/>
        </authorList>
    </citation>
    <scope>NUCLEOTIDE SEQUENCE</scope>
    <source>
        <strain evidence="2">NAK:433</strain>
    </source>
</reference>
<evidence type="ECO:0000259" key="1">
    <source>
        <dbReference type="Pfam" id="PF08845"/>
    </source>
</evidence>
<comment type="caution">
    <text evidence="2">The sequence shown here is derived from an EMBL/GenBank/DDBJ whole genome shotgun (WGS) entry which is preliminary data.</text>
</comment>
<sequence length="79" mass="8590">MANAHSKSGVTVNKAGKTERYYTVGYAPHNGKSNPPSAINLKGRWLEECGFITGMPVTVTVERGRIIIETQIKVMTLIG</sequence>
<gene>
    <name evidence="2" type="ORF">H4F45_20460</name>
</gene>
<dbReference type="EMBL" id="JACGEP010000093">
    <property type="protein sequence ID" value="MBN3053785.1"/>
    <property type="molecule type" value="Genomic_DNA"/>
</dbReference>
<feature type="domain" description="Toxin SymE-like" evidence="1">
    <location>
        <begin position="19"/>
        <end position="69"/>
    </location>
</feature>
<dbReference type="RefSeq" id="WP_205560121.1">
    <property type="nucleotide sequence ID" value="NZ_JACGEP010000093.1"/>
</dbReference>
<dbReference type="AlphaFoldDB" id="A0AAE3BHJ7"/>
<organism evidence="2 3">
    <name type="scientific">Pectobacterium brasiliense</name>
    <dbReference type="NCBI Taxonomy" id="180957"/>
    <lineage>
        <taxon>Bacteria</taxon>
        <taxon>Pseudomonadati</taxon>
        <taxon>Pseudomonadota</taxon>
        <taxon>Gammaproteobacteria</taxon>
        <taxon>Enterobacterales</taxon>
        <taxon>Pectobacteriaceae</taxon>
        <taxon>Pectobacterium</taxon>
    </lineage>
</organism>
<dbReference type="GO" id="GO:0016788">
    <property type="term" value="F:hydrolase activity, acting on ester bonds"/>
    <property type="evidence" value="ECO:0007669"/>
    <property type="project" value="InterPro"/>
</dbReference>
<evidence type="ECO:0000313" key="2">
    <source>
        <dbReference type="EMBL" id="MBN3053785.1"/>
    </source>
</evidence>
<dbReference type="GO" id="GO:0005737">
    <property type="term" value="C:cytoplasm"/>
    <property type="evidence" value="ECO:0007669"/>
    <property type="project" value="InterPro"/>
</dbReference>
<dbReference type="Proteomes" id="UP000768524">
    <property type="component" value="Unassembled WGS sequence"/>
</dbReference>
<proteinExistence type="predicted"/>